<dbReference type="Pfam" id="PF20903">
    <property type="entry name" value="SPL"/>
    <property type="match status" value="1"/>
</dbReference>
<dbReference type="Proteomes" id="UP000826616">
    <property type="component" value="Chromosome"/>
</dbReference>
<proteinExistence type="predicted"/>
<dbReference type="GeneID" id="97142215"/>
<keyword evidence="2" id="KW-1185">Reference proteome</keyword>
<evidence type="ECO:0000313" key="2">
    <source>
        <dbReference type="Proteomes" id="UP000826616"/>
    </source>
</evidence>
<dbReference type="Gene3D" id="3.80.30.30">
    <property type="match status" value="1"/>
</dbReference>
<reference evidence="1 2" key="1">
    <citation type="submission" date="2021-08" db="EMBL/GenBank/DDBJ databases">
        <title>Complete genome sequence of the strain Aneurinibacillus thermoaerophilus CCM 8960.</title>
        <authorList>
            <person name="Musilova J."/>
            <person name="Kourilova X."/>
            <person name="Pernicova I."/>
            <person name="Bezdicek M."/>
            <person name="Lengerova M."/>
            <person name="Obruca S."/>
            <person name="Sedlar K."/>
        </authorList>
    </citation>
    <scope>NUCLEOTIDE SEQUENCE [LARGE SCALE GENOMIC DNA]</scope>
    <source>
        <strain evidence="1 2">CCM 8960</strain>
    </source>
</reference>
<accession>A0ABX8Y7Z8</accession>
<organism evidence="1 2">
    <name type="scientific">Aneurinibacillus thermoaerophilus</name>
    <dbReference type="NCBI Taxonomy" id="143495"/>
    <lineage>
        <taxon>Bacteria</taxon>
        <taxon>Bacillati</taxon>
        <taxon>Bacillota</taxon>
        <taxon>Bacilli</taxon>
        <taxon>Bacillales</taxon>
        <taxon>Paenibacillaceae</taxon>
        <taxon>Aneurinibacillus group</taxon>
        <taxon>Aneurinibacillus</taxon>
    </lineage>
</organism>
<gene>
    <name evidence="1" type="ORF">K3F53_12600</name>
</gene>
<dbReference type="EMBL" id="CP080764">
    <property type="protein sequence ID" value="QYY41757.1"/>
    <property type="molecule type" value="Genomic_DNA"/>
</dbReference>
<dbReference type="RefSeq" id="WP_057898232.1">
    <property type="nucleotide sequence ID" value="NZ_CP080764.1"/>
</dbReference>
<name>A0ABX8Y7Z8_ANETH</name>
<dbReference type="InterPro" id="IPR049539">
    <property type="entry name" value="SPL"/>
</dbReference>
<sequence>MRSHFPRAARVIAITAICRQQWETSQAVYPLGLIIAPLYRFAGWKEGYRDLLEQLEATLAYCFP</sequence>
<protein>
    <submittedName>
        <fullName evidence="1">Uncharacterized protein</fullName>
    </submittedName>
</protein>
<evidence type="ECO:0000313" key="1">
    <source>
        <dbReference type="EMBL" id="QYY41757.1"/>
    </source>
</evidence>